<evidence type="ECO:0000313" key="1">
    <source>
        <dbReference type="EMBL" id="KAJ7186350.1"/>
    </source>
</evidence>
<accession>A0AAD6UMN5</accession>
<dbReference type="AlphaFoldDB" id="A0AAD6UMN5"/>
<protein>
    <submittedName>
        <fullName evidence="1">Uncharacterized protein</fullName>
    </submittedName>
</protein>
<evidence type="ECO:0000313" key="2">
    <source>
        <dbReference type="Proteomes" id="UP001219525"/>
    </source>
</evidence>
<dbReference type="EMBL" id="JARJCW010000202">
    <property type="protein sequence ID" value="KAJ7186350.1"/>
    <property type="molecule type" value="Genomic_DNA"/>
</dbReference>
<keyword evidence="2" id="KW-1185">Reference proteome</keyword>
<dbReference type="Proteomes" id="UP001219525">
    <property type="component" value="Unassembled WGS sequence"/>
</dbReference>
<sequence length="225" mass="25350">MRMKPSLSTFHSRVCMRHRQGADIAPMEAVACEKQDLFRWSPDLSVGPSSQGWPEIMAYSGNLRRRGAFGLWLRPSAPRKRPIQPLSTGARLACGRFVPPRRGYKNEKCPQLSYNHNRVEMRQFTTSVTRSMLMSIRFIPRNAYSSKPEVEEEVRRDVARDIVSKGYGDIAGHAEISQAGVHIGGTDPNEALHTTVRYYDASGNLLCPTVHVYHDETVLGPLLQK</sequence>
<proteinExistence type="predicted"/>
<reference evidence="1" key="1">
    <citation type="submission" date="2023-03" db="EMBL/GenBank/DDBJ databases">
        <title>Massive genome expansion in bonnet fungi (Mycena s.s.) driven by repeated elements and novel gene families across ecological guilds.</title>
        <authorList>
            <consortium name="Lawrence Berkeley National Laboratory"/>
            <person name="Harder C.B."/>
            <person name="Miyauchi S."/>
            <person name="Viragh M."/>
            <person name="Kuo A."/>
            <person name="Thoen E."/>
            <person name="Andreopoulos B."/>
            <person name="Lu D."/>
            <person name="Skrede I."/>
            <person name="Drula E."/>
            <person name="Henrissat B."/>
            <person name="Morin E."/>
            <person name="Kohler A."/>
            <person name="Barry K."/>
            <person name="LaButti K."/>
            <person name="Morin E."/>
            <person name="Salamov A."/>
            <person name="Lipzen A."/>
            <person name="Mereny Z."/>
            <person name="Hegedus B."/>
            <person name="Baldrian P."/>
            <person name="Stursova M."/>
            <person name="Weitz H."/>
            <person name="Taylor A."/>
            <person name="Grigoriev I.V."/>
            <person name="Nagy L.G."/>
            <person name="Martin F."/>
            <person name="Kauserud H."/>
        </authorList>
    </citation>
    <scope>NUCLEOTIDE SEQUENCE</scope>
    <source>
        <strain evidence="1">9144</strain>
    </source>
</reference>
<organism evidence="1 2">
    <name type="scientific">Mycena pura</name>
    <dbReference type="NCBI Taxonomy" id="153505"/>
    <lineage>
        <taxon>Eukaryota</taxon>
        <taxon>Fungi</taxon>
        <taxon>Dikarya</taxon>
        <taxon>Basidiomycota</taxon>
        <taxon>Agaricomycotina</taxon>
        <taxon>Agaricomycetes</taxon>
        <taxon>Agaricomycetidae</taxon>
        <taxon>Agaricales</taxon>
        <taxon>Marasmiineae</taxon>
        <taxon>Mycenaceae</taxon>
        <taxon>Mycena</taxon>
    </lineage>
</organism>
<comment type="caution">
    <text evidence="1">The sequence shown here is derived from an EMBL/GenBank/DDBJ whole genome shotgun (WGS) entry which is preliminary data.</text>
</comment>
<name>A0AAD6UMN5_9AGAR</name>
<gene>
    <name evidence="1" type="ORF">GGX14DRAFT_547179</name>
</gene>